<evidence type="ECO:0000256" key="1">
    <source>
        <dbReference type="SAM" id="MobiDB-lite"/>
    </source>
</evidence>
<reference evidence="2" key="1">
    <citation type="journal article" date="2019" name="Sci. Rep.">
        <title>Draft genome of Tanacetum cinerariifolium, the natural source of mosquito coil.</title>
        <authorList>
            <person name="Yamashiro T."/>
            <person name="Shiraishi A."/>
            <person name="Satake H."/>
            <person name="Nakayama K."/>
        </authorList>
    </citation>
    <scope>NUCLEOTIDE SEQUENCE</scope>
</reference>
<dbReference type="EMBL" id="BKCJ011221156">
    <property type="protein sequence ID" value="GFD05866.1"/>
    <property type="molecule type" value="Genomic_DNA"/>
</dbReference>
<feature type="compositionally biased region" description="Basic and acidic residues" evidence="1">
    <location>
        <begin position="1"/>
        <end position="15"/>
    </location>
</feature>
<comment type="caution">
    <text evidence="2">The sequence shown here is derived from an EMBL/GenBank/DDBJ whole genome shotgun (WGS) entry which is preliminary data.</text>
</comment>
<protein>
    <submittedName>
        <fullName evidence="2">Uncharacterized protein</fullName>
    </submittedName>
</protein>
<dbReference type="AlphaFoldDB" id="A0A699TA77"/>
<name>A0A699TA77_TANCI</name>
<proteinExistence type="predicted"/>
<feature type="non-terminal residue" evidence="2">
    <location>
        <position position="1"/>
    </location>
</feature>
<organism evidence="2">
    <name type="scientific">Tanacetum cinerariifolium</name>
    <name type="common">Dalmatian daisy</name>
    <name type="synonym">Chrysanthemum cinerariifolium</name>
    <dbReference type="NCBI Taxonomy" id="118510"/>
    <lineage>
        <taxon>Eukaryota</taxon>
        <taxon>Viridiplantae</taxon>
        <taxon>Streptophyta</taxon>
        <taxon>Embryophyta</taxon>
        <taxon>Tracheophyta</taxon>
        <taxon>Spermatophyta</taxon>
        <taxon>Magnoliopsida</taxon>
        <taxon>eudicotyledons</taxon>
        <taxon>Gunneridae</taxon>
        <taxon>Pentapetalae</taxon>
        <taxon>asterids</taxon>
        <taxon>campanulids</taxon>
        <taxon>Asterales</taxon>
        <taxon>Asteraceae</taxon>
        <taxon>Asteroideae</taxon>
        <taxon>Anthemideae</taxon>
        <taxon>Anthemidinae</taxon>
        <taxon>Tanacetum</taxon>
    </lineage>
</organism>
<accession>A0A699TA77</accession>
<gene>
    <name evidence="2" type="ORF">Tci_877835</name>
</gene>
<evidence type="ECO:0000313" key="2">
    <source>
        <dbReference type="EMBL" id="GFD05866.1"/>
    </source>
</evidence>
<feature type="region of interest" description="Disordered" evidence="1">
    <location>
        <begin position="1"/>
        <end position="21"/>
    </location>
</feature>
<sequence length="60" mass="6965">ECRSPRDNRNKDTPRRTIPVKASTSNDLMELVAMIEAFRLIKNLQIMPSWHLPPQAHQVL</sequence>